<dbReference type="RefSeq" id="WP_203902669.1">
    <property type="nucleotide sequence ID" value="NZ_BOPF01000025.1"/>
</dbReference>
<name>A0A8J4DUI0_9ACTN</name>
<protein>
    <recommendedName>
        <fullName evidence="6">Glycerol operon regulatory protein</fullName>
    </recommendedName>
</protein>
<keyword evidence="10" id="KW-1185">Reference proteome</keyword>
<dbReference type="GO" id="GO:0003677">
    <property type="term" value="F:DNA binding"/>
    <property type="evidence" value="ECO:0007669"/>
    <property type="project" value="UniProtKB-KW"/>
</dbReference>
<evidence type="ECO:0000256" key="3">
    <source>
        <dbReference type="ARBA" id="ARBA00023125"/>
    </source>
</evidence>
<dbReference type="PANTHER" id="PTHR30136">
    <property type="entry name" value="HELIX-TURN-HELIX TRANSCRIPTIONAL REGULATOR, ICLR FAMILY"/>
    <property type="match status" value="1"/>
</dbReference>
<dbReference type="SMART" id="SM00346">
    <property type="entry name" value="HTH_ICLR"/>
    <property type="match status" value="1"/>
</dbReference>
<dbReference type="InterPro" id="IPR036388">
    <property type="entry name" value="WH-like_DNA-bd_sf"/>
</dbReference>
<evidence type="ECO:0000256" key="6">
    <source>
        <dbReference type="ARBA" id="ARBA00070406"/>
    </source>
</evidence>
<dbReference type="InterPro" id="IPR014757">
    <property type="entry name" value="Tscrpt_reg_IclR_C"/>
</dbReference>
<comment type="caution">
    <text evidence="9">The sequence shown here is derived from an EMBL/GenBank/DDBJ whole genome shotgun (WGS) entry which is preliminary data.</text>
</comment>
<keyword evidence="4" id="KW-0804">Transcription</keyword>
<dbReference type="PANTHER" id="PTHR30136:SF24">
    <property type="entry name" value="HTH-TYPE TRANSCRIPTIONAL REPRESSOR ALLR"/>
    <property type="match status" value="1"/>
</dbReference>
<dbReference type="GO" id="GO:0045892">
    <property type="term" value="P:negative regulation of DNA-templated transcription"/>
    <property type="evidence" value="ECO:0007669"/>
    <property type="project" value="TreeGrafter"/>
</dbReference>
<dbReference type="PROSITE" id="PS51077">
    <property type="entry name" value="HTH_ICLR"/>
    <property type="match status" value="1"/>
</dbReference>
<keyword evidence="3" id="KW-0238">DNA-binding</keyword>
<dbReference type="AlphaFoldDB" id="A0A8J4DUI0"/>
<dbReference type="Proteomes" id="UP000619260">
    <property type="component" value="Unassembled WGS sequence"/>
</dbReference>
<dbReference type="PROSITE" id="PS51078">
    <property type="entry name" value="ICLR_ED"/>
    <property type="match status" value="1"/>
</dbReference>
<dbReference type="GO" id="GO:0003700">
    <property type="term" value="F:DNA-binding transcription factor activity"/>
    <property type="evidence" value="ECO:0007669"/>
    <property type="project" value="TreeGrafter"/>
</dbReference>
<dbReference type="SUPFAM" id="SSF46785">
    <property type="entry name" value="Winged helix' DNA-binding domain"/>
    <property type="match status" value="1"/>
</dbReference>
<sequence>MTRSVDRAVRILLALASGTPRLGVSEIAELVDIPKPTVYTMLRTLERHALVAQETEGGKYALGPAVMQLGNAYLGGSELRARSTSWAERLARQADEAVWVAVLSGADVVVVHHAFRPDDLVQILEVGAAIPWHACALGHAIVSWLDDHEREALLGKPLRRLTGRTVTDPDTLREQLAATRERAYAVEDQEATLGDAGIAAPVSDWSGRVVGALGIVGPTERLLAADRRASLTDAVRSTARALSRELGGLTSRR</sequence>
<dbReference type="InterPro" id="IPR005471">
    <property type="entry name" value="Tscrpt_reg_IclR_N"/>
</dbReference>
<dbReference type="SUPFAM" id="SSF55781">
    <property type="entry name" value="GAF domain-like"/>
    <property type="match status" value="1"/>
</dbReference>
<accession>A0A8J4DUI0</accession>
<keyword evidence="1" id="KW-0319">Glycerol metabolism</keyword>
<reference evidence="9" key="1">
    <citation type="submission" date="2021-01" db="EMBL/GenBank/DDBJ databases">
        <title>Whole genome shotgun sequence of Virgisporangium aliadipatigenens NBRC 105644.</title>
        <authorList>
            <person name="Komaki H."/>
            <person name="Tamura T."/>
        </authorList>
    </citation>
    <scope>NUCLEOTIDE SEQUENCE</scope>
    <source>
        <strain evidence="9">NBRC 105644</strain>
    </source>
</reference>
<evidence type="ECO:0000256" key="1">
    <source>
        <dbReference type="ARBA" id="ARBA00022798"/>
    </source>
</evidence>
<dbReference type="InterPro" id="IPR011991">
    <property type="entry name" value="ArsR-like_HTH"/>
</dbReference>
<evidence type="ECO:0000256" key="2">
    <source>
        <dbReference type="ARBA" id="ARBA00023015"/>
    </source>
</evidence>
<feature type="domain" description="IclR-ED" evidence="8">
    <location>
        <begin position="65"/>
        <end position="248"/>
    </location>
</feature>
<dbReference type="CDD" id="cd00090">
    <property type="entry name" value="HTH_ARSR"/>
    <property type="match status" value="1"/>
</dbReference>
<proteinExistence type="predicted"/>
<evidence type="ECO:0000256" key="4">
    <source>
        <dbReference type="ARBA" id="ARBA00023163"/>
    </source>
</evidence>
<evidence type="ECO:0000259" key="7">
    <source>
        <dbReference type="PROSITE" id="PS51077"/>
    </source>
</evidence>
<organism evidence="9 10">
    <name type="scientific">Virgisporangium aliadipatigenens</name>
    <dbReference type="NCBI Taxonomy" id="741659"/>
    <lineage>
        <taxon>Bacteria</taxon>
        <taxon>Bacillati</taxon>
        <taxon>Actinomycetota</taxon>
        <taxon>Actinomycetes</taxon>
        <taxon>Micromonosporales</taxon>
        <taxon>Micromonosporaceae</taxon>
        <taxon>Virgisporangium</taxon>
    </lineage>
</organism>
<dbReference type="GO" id="GO:0006071">
    <property type="term" value="P:glycerol metabolic process"/>
    <property type="evidence" value="ECO:0007669"/>
    <property type="project" value="UniProtKB-KW"/>
</dbReference>
<evidence type="ECO:0000259" key="8">
    <source>
        <dbReference type="PROSITE" id="PS51078"/>
    </source>
</evidence>
<evidence type="ECO:0000313" key="10">
    <source>
        <dbReference type="Proteomes" id="UP000619260"/>
    </source>
</evidence>
<dbReference type="InterPro" id="IPR029016">
    <property type="entry name" value="GAF-like_dom_sf"/>
</dbReference>
<dbReference type="InterPro" id="IPR036390">
    <property type="entry name" value="WH_DNA-bd_sf"/>
</dbReference>
<dbReference type="Gene3D" id="3.30.450.40">
    <property type="match status" value="1"/>
</dbReference>
<gene>
    <name evidence="9" type="ORF">Val02_60830</name>
</gene>
<dbReference type="EMBL" id="BOPF01000025">
    <property type="protein sequence ID" value="GIJ49197.1"/>
    <property type="molecule type" value="Genomic_DNA"/>
</dbReference>
<dbReference type="FunFam" id="1.10.10.10:FF:000056">
    <property type="entry name" value="IclR family transcriptional regulator"/>
    <property type="match status" value="1"/>
</dbReference>
<comment type="function">
    <text evidence="5">May be an activator protein for the gylABX operon.</text>
</comment>
<evidence type="ECO:0000256" key="5">
    <source>
        <dbReference type="ARBA" id="ARBA00058938"/>
    </source>
</evidence>
<dbReference type="InterPro" id="IPR050707">
    <property type="entry name" value="HTH_MetabolicPath_Reg"/>
</dbReference>
<feature type="domain" description="HTH iclR-type" evidence="7">
    <location>
        <begin position="2"/>
        <end position="64"/>
    </location>
</feature>
<keyword evidence="2" id="KW-0805">Transcription regulation</keyword>
<evidence type="ECO:0000313" key="9">
    <source>
        <dbReference type="EMBL" id="GIJ49197.1"/>
    </source>
</evidence>
<dbReference type="Gene3D" id="1.10.10.10">
    <property type="entry name" value="Winged helix-like DNA-binding domain superfamily/Winged helix DNA-binding domain"/>
    <property type="match status" value="1"/>
</dbReference>
<dbReference type="Pfam" id="PF09339">
    <property type="entry name" value="HTH_IclR"/>
    <property type="match status" value="1"/>
</dbReference>
<dbReference type="Pfam" id="PF01614">
    <property type="entry name" value="IclR_C"/>
    <property type="match status" value="1"/>
</dbReference>